<keyword evidence="2" id="KW-1185">Reference proteome</keyword>
<evidence type="ECO:0008006" key="3">
    <source>
        <dbReference type="Google" id="ProtNLM"/>
    </source>
</evidence>
<dbReference type="Proteomes" id="UP000630528">
    <property type="component" value="Unassembled WGS sequence"/>
</dbReference>
<accession>A0A934WL87</accession>
<reference evidence="1" key="1">
    <citation type="journal article" date="2012" name="J. Microbiol. Biotechnol.">
        <title>Ramlibacter ginsenosidimutans sp. nov., with ginsenoside-converting activity.</title>
        <authorList>
            <person name="Wang L."/>
            <person name="An D.S."/>
            <person name="Kim S.G."/>
            <person name="Jin F.X."/>
            <person name="Kim S.C."/>
            <person name="Lee S.T."/>
            <person name="Im W.T."/>
        </authorList>
    </citation>
    <scope>NUCLEOTIDE SEQUENCE</scope>
    <source>
        <strain evidence="1">KACC 17527</strain>
    </source>
</reference>
<dbReference type="RefSeq" id="WP_201166223.1">
    <property type="nucleotide sequence ID" value="NZ_JAEPWM010000001.1"/>
</dbReference>
<gene>
    <name evidence="1" type="ORF">JJB11_01980</name>
</gene>
<proteinExistence type="predicted"/>
<protein>
    <recommendedName>
        <fullName evidence="3">Lipoprotein</fullName>
    </recommendedName>
</protein>
<dbReference type="AlphaFoldDB" id="A0A934WL87"/>
<dbReference type="EMBL" id="JAEPWM010000001">
    <property type="protein sequence ID" value="MBK6004847.1"/>
    <property type="molecule type" value="Genomic_DNA"/>
</dbReference>
<evidence type="ECO:0000313" key="2">
    <source>
        <dbReference type="Proteomes" id="UP000630528"/>
    </source>
</evidence>
<name>A0A934WL87_9BURK</name>
<sequence>MALLLGLSGCSAIRLGYRTLPEVAYWWLDSYADFTQAQAPHVRTELHRLREWHRQQLPALADLLQRIEQMAPGDITPQQACTVVAEVQEHLHLVADAAGPAAAAIAATLSPGQLRHIERKFRSNDERFREEWVDVPPAERQSKRYHQMLDRLESIYGSLDAPQRAVLRQGIAQSNYDPERILRDRERRQQDLLHVLRKLSQGSVKPENAPTQLHDWLDRAQHAPDPAYRAWQEGLVQEGCRVFSAVHHSTTPEQREHAIRRLRAYQRDLRELAADDR</sequence>
<dbReference type="Pfam" id="PF19795">
    <property type="entry name" value="DUF6279"/>
    <property type="match status" value="1"/>
</dbReference>
<organism evidence="1 2">
    <name type="scientific">Ramlibacter ginsenosidimutans</name>
    <dbReference type="NCBI Taxonomy" id="502333"/>
    <lineage>
        <taxon>Bacteria</taxon>
        <taxon>Pseudomonadati</taxon>
        <taxon>Pseudomonadota</taxon>
        <taxon>Betaproteobacteria</taxon>
        <taxon>Burkholderiales</taxon>
        <taxon>Comamonadaceae</taxon>
        <taxon>Ramlibacter</taxon>
    </lineage>
</organism>
<evidence type="ECO:0000313" key="1">
    <source>
        <dbReference type="EMBL" id="MBK6004847.1"/>
    </source>
</evidence>
<comment type="caution">
    <text evidence="1">The sequence shown here is derived from an EMBL/GenBank/DDBJ whole genome shotgun (WGS) entry which is preliminary data.</text>
</comment>
<reference evidence="1" key="2">
    <citation type="submission" date="2021-01" db="EMBL/GenBank/DDBJ databases">
        <authorList>
            <person name="Kang M."/>
        </authorList>
    </citation>
    <scope>NUCLEOTIDE SEQUENCE</scope>
    <source>
        <strain evidence="1">KACC 17527</strain>
    </source>
</reference>